<dbReference type="RefSeq" id="WP_139272218.1">
    <property type="nucleotide sequence ID" value="NZ_FRBQ01000012.1"/>
</dbReference>
<dbReference type="Proteomes" id="UP000184305">
    <property type="component" value="Unassembled WGS sequence"/>
</dbReference>
<proteinExistence type="predicted"/>
<evidence type="ECO:0000313" key="1">
    <source>
        <dbReference type="EMBL" id="SHN03385.1"/>
    </source>
</evidence>
<evidence type="ECO:0000313" key="2">
    <source>
        <dbReference type="Proteomes" id="UP000184305"/>
    </source>
</evidence>
<dbReference type="EMBL" id="FRBQ01000012">
    <property type="protein sequence ID" value="SHN03385.1"/>
    <property type="molecule type" value="Genomic_DNA"/>
</dbReference>
<dbReference type="OrthoDB" id="8481085at2"/>
<reference evidence="2" key="1">
    <citation type="submission" date="2016-11" db="EMBL/GenBank/DDBJ databases">
        <authorList>
            <person name="Varghese N."/>
            <person name="Submissions S."/>
        </authorList>
    </citation>
    <scope>NUCLEOTIDE SEQUENCE [LARGE SCALE GENOMIC DNA]</scope>
    <source>
        <strain evidence="2">CECT 8089</strain>
    </source>
</reference>
<dbReference type="AlphaFoldDB" id="A0A1M7NHR3"/>
<dbReference type="STRING" id="1220495.SAMN05216288_0330"/>
<sequence length="274" mass="30389">MSYVKVLKKLCLPDAVVALASGELQMPVTGFDAPAKWFGYPPALIPILSDSSGPSYLGYWKHWFVERESSFVKMYVDSGRTLLEIARNSEQFFGVIIIDAICQFDGLSQEVKTFAEEVGEETGGVTLSDYDRISLDTGDDLKGLHSVEVFKINTPLAVIQDQAKYTGAFPCAVNIAKGFLNHSCPFELNNGQAEALVTGELPSWFVSLDKERLFYEYVSDCAFDKAWLTLNSPGWSVRSARRAIKELQAYSKDEAFDLLVEAWLDIATEDAGGY</sequence>
<protein>
    <submittedName>
        <fullName evidence="1">Uncharacterized protein</fullName>
    </submittedName>
</protein>
<name>A0A1M7NHR3_9GAMM</name>
<accession>A0A1M7NHR3</accession>
<keyword evidence="2" id="KW-1185">Reference proteome</keyword>
<gene>
    <name evidence="1" type="ORF">SAMN05216288_0330</name>
</gene>
<organism evidence="1 2">
    <name type="scientific">Phytopseudomonas punonensis</name>
    <dbReference type="NCBI Taxonomy" id="1220495"/>
    <lineage>
        <taxon>Bacteria</taxon>
        <taxon>Pseudomonadati</taxon>
        <taxon>Pseudomonadota</taxon>
        <taxon>Gammaproteobacteria</taxon>
        <taxon>Pseudomonadales</taxon>
        <taxon>Pseudomonadaceae</taxon>
        <taxon>Phytopseudomonas</taxon>
    </lineage>
</organism>